<evidence type="ECO:0000313" key="10">
    <source>
        <dbReference type="EMBL" id="NYV27737.1"/>
    </source>
</evidence>
<evidence type="ECO:0000256" key="1">
    <source>
        <dbReference type="ARBA" id="ARBA00004241"/>
    </source>
</evidence>
<evidence type="ECO:0000256" key="6">
    <source>
        <dbReference type="ARBA" id="ARBA00023136"/>
    </source>
</evidence>
<keyword evidence="3" id="KW-1134">Transmembrane beta strand</keyword>
<comment type="subcellular location">
    <subcellularLocation>
        <location evidence="2">Cell outer membrane</location>
    </subcellularLocation>
    <subcellularLocation>
        <location evidence="1">Cell surface</location>
    </subcellularLocation>
</comment>
<dbReference type="InterPro" id="IPR045584">
    <property type="entry name" value="Pilin-like"/>
</dbReference>
<dbReference type="GO" id="GO:0009279">
    <property type="term" value="C:cell outer membrane"/>
    <property type="evidence" value="ECO:0007669"/>
    <property type="project" value="UniProtKB-SubCell"/>
</dbReference>
<dbReference type="AlphaFoldDB" id="A0A7Z0PFR7"/>
<evidence type="ECO:0000256" key="5">
    <source>
        <dbReference type="ARBA" id="ARBA00022729"/>
    </source>
</evidence>
<gene>
    <name evidence="10" type="ORF">HP397_02695</name>
</gene>
<evidence type="ECO:0000259" key="9">
    <source>
        <dbReference type="Pfam" id="PF03895"/>
    </source>
</evidence>
<evidence type="ECO:0000256" key="2">
    <source>
        <dbReference type="ARBA" id="ARBA00004442"/>
    </source>
</evidence>
<dbReference type="Gene3D" id="3.30.1300.30">
    <property type="entry name" value="GSPII I/J protein-like"/>
    <property type="match status" value="1"/>
</dbReference>
<dbReference type="Pfam" id="PF03895">
    <property type="entry name" value="YadA_anchor"/>
    <property type="match status" value="1"/>
</dbReference>
<keyword evidence="11" id="KW-1185">Reference proteome</keyword>
<evidence type="ECO:0000256" key="8">
    <source>
        <dbReference type="SAM" id="Coils"/>
    </source>
</evidence>
<dbReference type="InterPro" id="IPR005594">
    <property type="entry name" value="YadA_C"/>
</dbReference>
<feature type="coiled-coil region" evidence="8">
    <location>
        <begin position="91"/>
        <end position="118"/>
    </location>
</feature>
<comment type="caution">
    <text evidence="10">The sequence shown here is derived from an EMBL/GenBank/DDBJ whole genome shotgun (WGS) entry which is preliminary data.</text>
</comment>
<dbReference type="Proteomes" id="UP000526184">
    <property type="component" value="Unassembled WGS sequence"/>
</dbReference>
<keyword evidence="7" id="KW-0998">Cell outer membrane</keyword>
<keyword evidence="6" id="KW-0472">Membrane</keyword>
<dbReference type="SUPFAM" id="SSF54523">
    <property type="entry name" value="Pili subunits"/>
    <property type="match status" value="1"/>
</dbReference>
<dbReference type="EMBL" id="JABMKT010000010">
    <property type="protein sequence ID" value="NYV27737.1"/>
    <property type="molecule type" value="Genomic_DNA"/>
</dbReference>
<accession>A0A7Z0PFR7</accession>
<dbReference type="RefSeq" id="WP_180135765.1">
    <property type="nucleotide sequence ID" value="NZ_JABMKT010000010.1"/>
</dbReference>
<evidence type="ECO:0000256" key="3">
    <source>
        <dbReference type="ARBA" id="ARBA00022452"/>
    </source>
</evidence>
<keyword evidence="4" id="KW-0812">Transmembrane</keyword>
<feature type="domain" description="Trimeric autotransporter adhesin YadA-like C-terminal membrane anchor" evidence="9">
    <location>
        <begin position="23"/>
        <end position="84"/>
    </location>
</feature>
<name>A0A7Z0PFR7_9FUSO</name>
<keyword evidence="5" id="KW-0732">Signal</keyword>
<evidence type="ECO:0000256" key="4">
    <source>
        <dbReference type="ARBA" id="ARBA00022692"/>
    </source>
</evidence>
<dbReference type="GO" id="GO:0009986">
    <property type="term" value="C:cell surface"/>
    <property type="evidence" value="ECO:0007669"/>
    <property type="project" value="UniProtKB-SubCell"/>
</dbReference>
<evidence type="ECO:0000313" key="11">
    <source>
        <dbReference type="Proteomes" id="UP000526184"/>
    </source>
</evidence>
<protein>
    <submittedName>
        <fullName evidence="10">YadA C-terminal domain-containing protein</fullName>
    </submittedName>
</protein>
<proteinExistence type="predicted"/>
<evidence type="ECO:0000256" key="7">
    <source>
        <dbReference type="ARBA" id="ARBA00023237"/>
    </source>
</evidence>
<organism evidence="10 11">
    <name type="scientific">Streptobacillus felis</name>
    <dbReference type="NCBI Taxonomy" id="1384509"/>
    <lineage>
        <taxon>Bacteria</taxon>
        <taxon>Fusobacteriati</taxon>
        <taxon>Fusobacteriota</taxon>
        <taxon>Fusobacteriia</taxon>
        <taxon>Fusobacteriales</taxon>
        <taxon>Leptotrichiaceae</taxon>
        <taxon>Streptobacillus</taxon>
    </lineage>
</organism>
<sequence>MFKPFSDKVKSRIDNSTAIASIPQVSSNKLISIGAGIGYSGEKFASIALGISGQNKSKDFIYKLNAALSTNLNWNIGVGFNYSFIPIHDKKEGNNIEIEGLLKENNELKEKLKDNDKKLKN</sequence>
<keyword evidence="8" id="KW-0175">Coiled coil</keyword>
<reference evidence="10 11" key="1">
    <citation type="submission" date="2020-05" db="EMBL/GenBank/DDBJ databases">
        <title>Streptobacillus felis strain LHL191014123.</title>
        <authorList>
            <person name="Fawzy A."/>
            <person name="Rau J."/>
            <person name="Risse K."/>
            <person name="Schauerte N."/>
            <person name="Geiger C."/>
            <person name="Blom J."/>
            <person name="Imirzalioglu C."/>
            <person name="Falgenhauer J."/>
            <person name="Bach A."/>
            <person name="Herden C."/>
            <person name="Eisenberg T."/>
        </authorList>
    </citation>
    <scope>NUCLEOTIDE SEQUENCE [LARGE SCALE GENOMIC DNA]</scope>
    <source>
        <strain evidence="10 11">LHL191014123</strain>
    </source>
</reference>